<keyword evidence="11" id="KW-1185">Reference proteome</keyword>
<feature type="transmembrane region" description="Helical" evidence="7">
    <location>
        <begin position="187"/>
        <end position="210"/>
    </location>
</feature>
<feature type="transmembrane region" description="Helical" evidence="7">
    <location>
        <begin position="105"/>
        <end position="126"/>
    </location>
</feature>
<dbReference type="Pfam" id="PF00528">
    <property type="entry name" value="BPD_transp_1"/>
    <property type="match status" value="1"/>
</dbReference>
<keyword evidence="4 7" id="KW-0812">Transmembrane</keyword>
<dbReference type="CDD" id="cd06261">
    <property type="entry name" value="TM_PBP2"/>
    <property type="match status" value="1"/>
</dbReference>
<dbReference type="AlphaFoldDB" id="D7B7Y2"/>
<evidence type="ECO:0000256" key="1">
    <source>
        <dbReference type="ARBA" id="ARBA00004651"/>
    </source>
</evidence>
<keyword evidence="2 7" id="KW-0813">Transport</keyword>
<keyword evidence="3" id="KW-1003">Cell membrane</keyword>
<gene>
    <name evidence="10" type="ordered locus">Ndas_4907</name>
</gene>
<geneLocation type="plasmid" evidence="11">
    <name>pNDAS01</name>
</geneLocation>
<comment type="similarity">
    <text evidence="7">Belongs to the binding-protein-dependent transport system permease family.</text>
</comment>
<dbReference type="InterPro" id="IPR035906">
    <property type="entry name" value="MetI-like_sf"/>
</dbReference>
<evidence type="ECO:0000256" key="5">
    <source>
        <dbReference type="ARBA" id="ARBA00022989"/>
    </source>
</evidence>
<sequence length="323" mass="34939">MSNAPSPPRNPTPGSAQAPPGRSPRARGSMRHSRGDRIALGLMLGVPALLVVGLVWLPAMATVVLSFTRWDGIGGLDTIEWIGTRNYTDAFTIYPPFAPALRNNLVWLVALFAVPTLLGMFLAVLLDRELRGGSVYRSVFYMPVVLSLALVGFIWQLVYSRDQGLLNAFLAVVADVPPVDWFGDPEINLYAVLVAAGWRHTGYIMLLYLAGLKAVDPSLREAAAIDGAGPVRTFTRVVFPALLPINLVVLVVTVIDALRAFDIVWIINRGRNGLELISALVTSNVIGEASRVGFGSALAVVMLVISLVFIVVYVSTMLRGAYR</sequence>
<keyword evidence="5 7" id="KW-1133">Transmembrane helix</keyword>
<reference evidence="10 11" key="1">
    <citation type="journal article" date="2010" name="Stand. Genomic Sci.">
        <title>Complete genome sequence of Nocardiopsis dassonvillei type strain (IMRU 509).</title>
        <authorList>
            <person name="Sun H."/>
            <person name="Lapidus A."/>
            <person name="Nolan M."/>
            <person name="Lucas S."/>
            <person name="Del Rio T.G."/>
            <person name="Tice H."/>
            <person name="Cheng J.F."/>
            <person name="Tapia R."/>
            <person name="Han C."/>
            <person name="Goodwin L."/>
            <person name="Pitluck S."/>
            <person name="Pagani I."/>
            <person name="Ivanova N."/>
            <person name="Mavromatis K."/>
            <person name="Mikhailova N."/>
            <person name="Pati A."/>
            <person name="Chen A."/>
            <person name="Palaniappan K."/>
            <person name="Land M."/>
            <person name="Hauser L."/>
            <person name="Chang Y.J."/>
            <person name="Jeffries C.D."/>
            <person name="Djao O.D."/>
            <person name="Rohde M."/>
            <person name="Sikorski J."/>
            <person name="Goker M."/>
            <person name="Woyke T."/>
            <person name="Bristow J."/>
            <person name="Eisen J.A."/>
            <person name="Markowitz V."/>
            <person name="Hugenholtz P."/>
            <person name="Kyrpides N.C."/>
            <person name="Klenk H.P."/>
        </authorList>
    </citation>
    <scope>NUCLEOTIDE SEQUENCE [LARGE SCALE GENOMIC DNA]</scope>
    <source>
        <strain evidence="11">ATCC 23218 / DSM 43111 / CIP 107115 / JCM 7437 / KCTC 9190 / NBRC 14626 / NCTC 10488 / NRRL B-5397 / IMRU 509</strain>
        <plasmid evidence="11">Chromosome 2</plasmid>
    </source>
</reference>
<dbReference type="InterPro" id="IPR000515">
    <property type="entry name" value="MetI-like"/>
</dbReference>
<evidence type="ECO:0000256" key="6">
    <source>
        <dbReference type="ARBA" id="ARBA00023136"/>
    </source>
</evidence>
<dbReference type="PANTHER" id="PTHR30193">
    <property type="entry name" value="ABC TRANSPORTER PERMEASE PROTEIN"/>
    <property type="match status" value="1"/>
</dbReference>
<feature type="domain" description="ABC transmembrane type-1" evidence="9">
    <location>
        <begin position="101"/>
        <end position="313"/>
    </location>
</feature>
<feature type="compositionally biased region" description="Pro residues" evidence="8">
    <location>
        <begin position="1"/>
        <end position="11"/>
    </location>
</feature>
<feature type="region of interest" description="Disordered" evidence="8">
    <location>
        <begin position="1"/>
        <end position="30"/>
    </location>
</feature>
<dbReference type="GO" id="GO:0055085">
    <property type="term" value="P:transmembrane transport"/>
    <property type="evidence" value="ECO:0007669"/>
    <property type="project" value="InterPro"/>
</dbReference>
<name>D7B7Y2_NOCDD</name>
<dbReference type="InterPro" id="IPR051393">
    <property type="entry name" value="ABC_transporter_permease"/>
</dbReference>
<feature type="transmembrane region" description="Helical" evidence="7">
    <location>
        <begin position="38"/>
        <end position="59"/>
    </location>
</feature>
<comment type="subcellular location">
    <subcellularLocation>
        <location evidence="1 7">Cell membrane</location>
        <topology evidence="1 7">Multi-pass membrane protein</topology>
    </subcellularLocation>
</comment>
<dbReference type="PROSITE" id="PS50928">
    <property type="entry name" value="ABC_TM1"/>
    <property type="match status" value="1"/>
</dbReference>
<dbReference type="Gene3D" id="1.10.3720.10">
    <property type="entry name" value="MetI-like"/>
    <property type="match status" value="1"/>
</dbReference>
<evidence type="ECO:0000256" key="4">
    <source>
        <dbReference type="ARBA" id="ARBA00022692"/>
    </source>
</evidence>
<feature type="transmembrane region" description="Helical" evidence="7">
    <location>
        <begin position="292"/>
        <end position="314"/>
    </location>
</feature>
<evidence type="ECO:0000259" key="9">
    <source>
        <dbReference type="PROSITE" id="PS50928"/>
    </source>
</evidence>
<dbReference type="PANTHER" id="PTHR30193:SF37">
    <property type="entry name" value="INNER MEMBRANE ABC TRANSPORTER PERMEASE PROTEIN YCJO"/>
    <property type="match status" value="1"/>
</dbReference>
<dbReference type="Proteomes" id="UP000002219">
    <property type="component" value="Chromosome 2"/>
</dbReference>
<evidence type="ECO:0000256" key="7">
    <source>
        <dbReference type="RuleBase" id="RU363032"/>
    </source>
</evidence>
<dbReference type="KEGG" id="nda:Ndas_4907"/>
<dbReference type="STRING" id="446468.Ndas_4907"/>
<evidence type="ECO:0000256" key="2">
    <source>
        <dbReference type="ARBA" id="ARBA00022448"/>
    </source>
</evidence>
<protein>
    <submittedName>
        <fullName evidence="10">Binding-protein-dependent transport systems inner membrane component</fullName>
    </submittedName>
</protein>
<organism evidence="10 11">
    <name type="scientific">Nocardiopsis dassonvillei (strain ATCC 23218 / DSM 43111 / CIP 107115 / JCM 7437 / KCTC 9190 / NBRC 14626 / NCTC 10488 / NRRL B-5397 / IMRU 509)</name>
    <name type="common">Actinomadura dassonvillei</name>
    <dbReference type="NCBI Taxonomy" id="446468"/>
    <lineage>
        <taxon>Bacteria</taxon>
        <taxon>Bacillati</taxon>
        <taxon>Actinomycetota</taxon>
        <taxon>Actinomycetes</taxon>
        <taxon>Streptosporangiales</taxon>
        <taxon>Nocardiopsidaceae</taxon>
        <taxon>Nocardiopsis</taxon>
    </lineage>
</organism>
<dbReference type="EMBL" id="CP002041">
    <property type="protein sequence ID" value="ADH70290.1"/>
    <property type="molecule type" value="Genomic_DNA"/>
</dbReference>
<evidence type="ECO:0000256" key="3">
    <source>
        <dbReference type="ARBA" id="ARBA00022475"/>
    </source>
</evidence>
<proteinExistence type="inferred from homology"/>
<accession>D7B7Y2</accession>
<dbReference type="eggNOG" id="COG1175">
    <property type="taxonomic scope" value="Bacteria"/>
</dbReference>
<evidence type="ECO:0000313" key="11">
    <source>
        <dbReference type="Proteomes" id="UP000002219"/>
    </source>
</evidence>
<evidence type="ECO:0000256" key="8">
    <source>
        <dbReference type="SAM" id="MobiDB-lite"/>
    </source>
</evidence>
<feature type="transmembrane region" description="Helical" evidence="7">
    <location>
        <begin position="237"/>
        <end position="255"/>
    </location>
</feature>
<dbReference type="HOGENOM" id="CLU_016047_0_0_11"/>
<feature type="transmembrane region" description="Helical" evidence="7">
    <location>
        <begin position="138"/>
        <end position="158"/>
    </location>
</feature>
<evidence type="ECO:0000313" key="10">
    <source>
        <dbReference type="EMBL" id="ADH70290.1"/>
    </source>
</evidence>
<dbReference type="GO" id="GO:0005886">
    <property type="term" value="C:plasma membrane"/>
    <property type="evidence" value="ECO:0007669"/>
    <property type="project" value="UniProtKB-SubCell"/>
</dbReference>
<dbReference type="SUPFAM" id="SSF161098">
    <property type="entry name" value="MetI-like"/>
    <property type="match status" value="1"/>
</dbReference>
<keyword evidence="6 7" id="KW-0472">Membrane</keyword>